<dbReference type="InterPro" id="IPR010368">
    <property type="entry name" value="Com_YlbF"/>
</dbReference>
<reference evidence="1" key="1">
    <citation type="submission" date="2019-08" db="EMBL/GenBank/DDBJ databases">
        <authorList>
            <person name="Kucharzyk K."/>
            <person name="Murdoch R.W."/>
            <person name="Higgins S."/>
            <person name="Loffler F."/>
        </authorList>
    </citation>
    <scope>NUCLEOTIDE SEQUENCE</scope>
</reference>
<protein>
    <recommendedName>
        <fullName evidence="2">YlbF family regulator</fullName>
    </recommendedName>
</protein>
<evidence type="ECO:0008006" key="2">
    <source>
        <dbReference type="Google" id="ProtNLM"/>
    </source>
</evidence>
<evidence type="ECO:0000313" key="1">
    <source>
        <dbReference type="EMBL" id="MPN33869.1"/>
    </source>
</evidence>
<accession>A0A645H709</accession>
<sequence>MNDAILTAAQNLGVLLRESEEFTLMQEKEVDALLDNELQGQYREYALSRQNLQEAEMQPERDEDAIEKLRMEITRLESELSQGETLNALNTARASFDRLMQQVNSVLEEVLNPRDEEEEAFMGGGCGSAGGCAGCSGCA</sequence>
<dbReference type="Gene3D" id="1.20.1500.10">
    <property type="entry name" value="YheA/YmcA-like"/>
    <property type="match status" value="1"/>
</dbReference>
<dbReference type="InterPro" id="IPR023378">
    <property type="entry name" value="YheA/YmcA-like_dom_sf"/>
</dbReference>
<comment type="caution">
    <text evidence="1">The sequence shown here is derived from an EMBL/GenBank/DDBJ whole genome shotgun (WGS) entry which is preliminary data.</text>
</comment>
<dbReference type="Pfam" id="PF06133">
    <property type="entry name" value="Com_YlbF"/>
    <property type="match status" value="1"/>
</dbReference>
<name>A0A645H709_9ZZZZ</name>
<organism evidence="1">
    <name type="scientific">bioreactor metagenome</name>
    <dbReference type="NCBI Taxonomy" id="1076179"/>
    <lineage>
        <taxon>unclassified sequences</taxon>
        <taxon>metagenomes</taxon>
        <taxon>ecological metagenomes</taxon>
    </lineage>
</organism>
<dbReference type="EMBL" id="VSSQ01086587">
    <property type="protein sequence ID" value="MPN33869.1"/>
    <property type="molecule type" value="Genomic_DNA"/>
</dbReference>
<proteinExistence type="predicted"/>
<gene>
    <name evidence="1" type="ORF">SDC9_181361</name>
</gene>
<dbReference type="AlphaFoldDB" id="A0A645H709"/>
<dbReference type="SUPFAM" id="SSF158622">
    <property type="entry name" value="YheA/YmcA-like"/>
    <property type="match status" value="1"/>
</dbReference>